<dbReference type="EMBL" id="CP112998">
    <property type="protein sequence ID" value="WAC12073.1"/>
    <property type="molecule type" value="Genomic_DNA"/>
</dbReference>
<reference evidence="1" key="1">
    <citation type="submission" date="2022-11" db="EMBL/GenBank/DDBJ databases">
        <title>Dyadobacter pollutisoli sp. nov., isolated from plastic dumped soil.</title>
        <authorList>
            <person name="Kim J.M."/>
            <person name="Kim K.R."/>
            <person name="Lee J.K."/>
            <person name="Hao L."/>
            <person name="Jeon C.O."/>
        </authorList>
    </citation>
    <scope>NUCLEOTIDE SEQUENCE</scope>
    <source>
        <strain evidence="1">U1</strain>
    </source>
</reference>
<dbReference type="InterPro" id="IPR025345">
    <property type="entry name" value="DUF4249"/>
</dbReference>
<evidence type="ECO:0000313" key="1">
    <source>
        <dbReference type="EMBL" id="WAC12073.1"/>
    </source>
</evidence>
<protein>
    <submittedName>
        <fullName evidence="1">DUF4249 domain-containing protein</fullName>
    </submittedName>
</protein>
<accession>A0A9E8NB45</accession>
<name>A0A9E8NB45_9BACT</name>
<proteinExistence type="predicted"/>
<dbReference type="AlphaFoldDB" id="A0A9E8NB45"/>
<dbReference type="Proteomes" id="UP001164653">
    <property type="component" value="Chromosome"/>
</dbReference>
<gene>
    <name evidence="1" type="ORF">ON006_30635</name>
</gene>
<dbReference type="KEGG" id="dpf:ON006_30635"/>
<evidence type="ECO:0000313" key="2">
    <source>
        <dbReference type="Proteomes" id="UP001164653"/>
    </source>
</evidence>
<dbReference type="PROSITE" id="PS51257">
    <property type="entry name" value="PROKAR_LIPOPROTEIN"/>
    <property type="match status" value="1"/>
</dbReference>
<sequence>MRFRYSILILSMIGLFACESLITDIPASKLPQTESKLVVQSFISPQAARINVVVTESVPLFGEITSSRGSVIPNAIVKISDGAKEVVIPFDTASQLYSLDKSLFTIAASKTYTLNVTDGKRTVTSSCTVPQKQVVTKSYVIDTSFSRGDMNSDTALTLKMTWDDIVADTNFYRVKASVDLEYSIPEGNSAETFKEKRVRTRFNFNWEETIGRNDYQSDLNLDGVTFTSPIGRANLPQMVTYDYGNGNKFTVYPKSKIIMVTMEIYNTDENYFKYHRSLELRGNSDNPFVEPALIFTNINGGLGCFAAYNVGQVIFRPR</sequence>
<keyword evidence="2" id="KW-1185">Reference proteome</keyword>
<dbReference type="Pfam" id="PF14054">
    <property type="entry name" value="DUF4249"/>
    <property type="match status" value="1"/>
</dbReference>
<dbReference type="RefSeq" id="WP_244822060.1">
    <property type="nucleotide sequence ID" value="NZ_CP112998.1"/>
</dbReference>
<organism evidence="1 2">
    <name type="scientific">Dyadobacter pollutisoli</name>
    <dbReference type="NCBI Taxonomy" id="2910158"/>
    <lineage>
        <taxon>Bacteria</taxon>
        <taxon>Pseudomonadati</taxon>
        <taxon>Bacteroidota</taxon>
        <taxon>Cytophagia</taxon>
        <taxon>Cytophagales</taxon>
        <taxon>Spirosomataceae</taxon>
        <taxon>Dyadobacter</taxon>
    </lineage>
</organism>